<dbReference type="Proteomes" id="UP000295499">
    <property type="component" value="Unassembled WGS sequence"/>
</dbReference>
<evidence type="ECO:0000313" key="3">
    <source>
        <dbReference type="Proteomes" id="UP000295499"/>
    </source>
</evidence>
<dbReference type="SUPFAM" id="SSF51206">
    <property type="entry name" value="cAMP-binding domain-like"/>
    <property type="match status" value="1"/>
</dbReference>
<protein>
    <submittedName>
        <fullName evidence="2">CRP-like cAMP-binding protein</fullName>
    </submittedName>
</protein>
<dbReference type="AlphaFoldDB" id="A0A4R6IHU3"/>
<proteinExistence type="predicted"/>
<comment type="caution">
    <text evidence="2">The sequence shown here is derived from an EMBL/GenBank/DDBJ whole genome shotgun (WGS) entry which is preliminary data.</text>
</comment>
<organism evidence="2 3">
    <name type="scientific">Pedobacter duraquae</name>
    <dbReference type="NCBI Taxonomy" id="425511"/>
    <lineage>
        <taxon>Bacteria</taxon>
        <taxon>Pseudomonadati</taxon>
        <taxon>Bacteroidota</taxon>
        <taxon>Sphingobacteriia</taxon>
        <taxon>Sphingobacteriales</taxon>
        <taxon>Sphingobacteriaceae</taxon>
        <taxon>Pedobacter</taxon>
    </lineage>
</organism>
<reference evidence="2 3" key="1">
    <citation type="submission" date="2019-03" db="EMBL/GenBank/DDBJ databases">
        <title>Genomic Encyclopedia of Archaeal and Bacterial Type Strains, Phase II (KMG-II): from individual species to whole genera.</title>
        <authorList>
            <person name="Goeker M."/>
        </authorList>
    </citation>
    <scope>NUCLEOTIDE SEQUENCE [LARGE SCALE GENOMIC DNA]</scope>
    <source>
        <strain evidence="2 3">DSM 19034</strain>
    </source>
</reference>
<dbReference type="Pfam" id="PF00027">
    <property type="entry name" value="cNMP_binding"/>
    <property type="match status" value="1"/>
</dbReference>
<feature type="domain" description="Cyclic nucleotide-binding" evidence="1">
    <location>
        <begin position="34"/>
        <end position="120"/>
    </location>
</feature>
<dbReference type="InterPro" id="IPR000595">
    <property type="entry name" value="cNMP-bd_dom"/>
</dbReference>
<sequence length="197" mass="23033">MDANHVAMLRTAINRLVQLTDQDWELLVPHLTYRHLKKGEYWIGEGKKEQQIGFVLRGNMRHYYTHDGEEKTTYFYFENHLVSSYFSALSGQPSQLTIEALTECQLLIFPYKVLVSLYDSSHLWERFGRKLAEYLALGLEERMAGLLILTPEVRYLQLLQEHKKKIIERIPQHLIANYLGITPVSLSRIRGRISGKK</sequence>
<name>A0A4R6IHU3_9SPHI</name>
<dbReference type="OrthoDB" id="663011at2"/>
<keyword evidence="3" id="KW-1185">Reference proteome</keyword>
<dbReference type="InterPro" id="IPR018490">
    <property type="entry name" value="cNMP-bd_dom_sf"/>
</dbReference>
<dbReference type="CDD" id="cd00038">
    <property type="entry name" value="CAP_ED"/>
    <property type="match status" value="1"/>
</dbReference>
<evidence type="ECO:0000313" key="2">
    <source>
        <dbReference type="EMBL" id="TDO21265.1"/>
    </source>
</evidence>
<dbReference type="InterPro" id="IPR014710">
    <property type="entry name" value="RmlC-like_jellyroll"/>
</dbReference>
<dbReference type="Gene3D" id="2.60.120.10">
    <property type="entry name" value="Jelly Rolls"/>
    <property type="match status" value="1"/>
</dbReference>
<gene>
    <name evidence="2" type="ORF">CLV32_2369</name>
</gene>
<dbReference type="EMBL" id="SNWM01000003">
    <property type="protein sequence ID" value="TDO21265.1"/>
    <property type="molecule type" value="Genomic_DNA"/>
</dbReference>
<accession>A0A4R6IHU3</accession>
<evidence type="ECO:0000259" key="1">
    <source>
        <dbReference type="Pfam" id="PF00027"/>
    </source>
</evidence>